<proteinExistence type="predicted"/>
<accession>A0ACC2WDT6</accession>
<organism evidence="1 2">
    <name type="scientific">Naganishia cerealis</name>
    <dbReference type="NCBI Taxonomy" id="610337"/>
    <lineage>
        <taxon>Eukaryota</taxon>
        <taxon>Fungi</taxon>
        <taxon>Dikarya</taxon>
        <taxon>Basidiomycota</taxon>
        <taxon>Agaricomycotina</taxon>
        <taxon>Tremellomycetes</taxon>
        <taxon>Filobasidiales</taxon>
        <taxon>Filobasidiaceae</taxon>
        <taxon>Naganishia</taxon>
    </lineage>
</organism>
<sequence>MGFFDHDDSDERQAYEQVEREGSTSHEVVAGAASFLAMRKYMQKQESEGKPESYETAKEIIAAIAGAEADKLIETKGLSAVDRMKAKHQAEENAKRALAQSGQFGDSRYEPQGFEQSRYGGGGGGYGGGGGSGNQGYGGGRQEEYGRGGQGGFGGGNQGGFDGRGGFPGDQEMRGGRMEGQGYGGGPDYQGGRYVETHLMSTTEAAMKVKEVSEVKATSMAITVVSSGVREVPRVVAEDLKASGETVLVDMKSRVNTEEKVDTKAEVATREVGVIKQSLPEVT</sequence>
<evidence type="ECO:0000313" key="2">
    <source>
        <dbReference type="Proteomes" id="UP001241377"/>
    </source>
</evidence>
<keyword evidence="2" id="KW-1185">Reference proteome</keyword>
<protein>
    <submittedName>
        <fullName evidence="1">Uncharacterized protein</fullName>
    </submittedName>
</protein>
<gene>
    <name evidence="1" type="ORF">QFC19_001893</name>
</gene>
<dbReference type="Proteomes" id="UP001241377">
    <property type="component" value="Unassembled WGS sequence"/>
</dbReference>
<evidence type="ECO:0000313" key="1">
    <source>
        <dbReference type="EMBL" id="KAJ9109913.1"/>
    </source>
</evidence>
<comment type="caution">
    <text evidence="1">The sequence shown here is derived from an EMBL/GenBank/DDBJ whole genome shotgun (WGS) entry which is preliminary data.</text>
</comment>
<name>A0ACC2WDT6_9TREE</name>
<reference evidence="1" key="1">
    <citation type="submission" date="2023-04" db="EMBL/GenBank/DDBJ databases">
        <title>Draft Genome sequencing of Naganishia species isolated from polar environments using Oxford Nanopore Technology.</title>
        <authorList>
            <person name="Leo P."/>
            <person name="Venkateswaran K."/>
        </authorList>
    </citation>
    <scope>NUCLEOTIDE SEQUENCE</scope>
    <source>
        <strain evidence="1">MNA-CCFEE 5261</strain>
    </source>
</reference>
<dbReference type="EMBL" id="JASBWR010000015">
    <property type="protein sequence ID" value="KAJ9109913.1"/>
    <property type="molecule type" value="Genomic_DNA"/>
</dbReference>